<dbReference type="InterPro" id="IPR021213">
    <property type="entry name" value="DUF2567"/>
</dbReference>
<gene>
    <name evidence="3" type="ORF">ACH46_12290</name>
</gene>
<evidence type="ECO:0000256" key="1">
    <source>
        <dbReference type="SAM" id="MobiDB-lite"/>
    </source>
</evidence>
<dbReference type="STRING" id="1136941.ACH46_12290"/>
<evidence type="ECO:0000313" key="4">
    <source>
        <dbReference type="Proteomes" id="UP000063789"/>
    </source>
</evidence>
<keyword evidence="2" id="KW-0812">Transmembrane</keyword>
<keyword evidence="4" id="KW-1185">Reference proteome</keyword>
<keyword evidence="2" id="KW-1133">Transmembrane helix</keyword>
<feature type="transmembrane region" description="Helical" evidence="2">
    <location>
        <begin position="140"/>
        <end position="159"/>
    </location>
</feature>
<evidence type="ECO:0000256" key="2">
    <source>
        <dbReference type="SAM" id="Phobius"/>
    </source>
</evidence>
<proteinExistence type="predicted"/>
<accession>A0A0N9N410</accession>
<name>A0A0N9N410_9ACTN</name>
<dbReference type="KEGG" id="goq:ACH46_12290"/>
<dbReference type="Pfam" id="PF10821">
    <property type="entry name" value="DUF2567"/>
    <property type="match status" value="1"/>
</dbReference>
<reference evidence="4" key="1">
    <citation type="submission" date="2015-06" db="EMBL/GenBank/DDBJ databases">
        <title>Complete genome sequence and metabolic analysis of phthalate degradation pathway in Gordonia sp. QH-11.</title>
        <authorList>
            <person name="Jin D."/>
            <person name="Kong X."/>
            <person name="Bai Z."/>
        </authorList>
    </citation>
    <scope>NUCLEOTIDE SEQUENCE [LARGE SCALE GENOMIC DNA]</scope>
    <source>
        <strain evidence="4">QH-11</strain>
    </source>
</reference>
<dbReference type="EMBL" id="CP011853">
    <property type="protein sequence ID" value="ALG85114.1"/>
    <property type="molecule type" value="Genomic_DNA"/>
</dbReference>
<evidence type="ECO:0000313" key="3">
    <source>
        <dbReference type="EMBL" id="ALG85114.1"/>
    </source>
</evidence>
<feature type="transmembrane region" description="Helical" evidence="2">
    <location>
        <begin position="52"/>
        <end position="78"/>
    </location>
</feature>
<dbReference type="AlphaFoldDB" id="A0A0N9N410"/>
<feature type="transmembrane region" description="Helical" evidence="2">
    <location>
        <begin position="85"/>
        <end position="104"/>
    </location>
</feature>
<reference evidence="3 4" key="2">
    <citation type="journal article" date="2017" name="Int. J. Syst. Evol. Microbiol.">
        <title>Gordonia phthalatica sp. nov., a di-n-butyl phthalate-degrading bacterium isolated from activated sludge.</title>
        <authorList>
            <person name="Jin D."/>
            <person name="Kong X."/>
            <person name="Jia M."/>
            <person name="Yu X."/>
            <person name="Wang X."/>
            <person name="Zhuang X."/>
            <person name="Deng Y."/>
            <person name="Bai Z."/>
        </authorList>
    </citation>
    <scope>NUCLEOTIDE SEQUENCE [LARGE SCALE GENOMIC DNA]</scope>
    <source>
        <strain evidence="3 4">QH-11</strain>
    </source>
</reference>
<dbReference type="RefSeq" id="WP_062393182.1">
    <property type="nucleotide sequence ID" value="NZ_CP011853.1"/>
</dbReference>
<keyword evidence="2" id="KW-0472">Membrane</keyword>
<organism evidence="3 4">
    <name type="scientific">Gordonia phthalatica</name>
    <dbReference type="NCBI Taxonomy" id="1136941"/>
    <lineage>
        <taxon>Bacteria</taxon>
        <taxon>Bacillati</taxon>
        <taxon>Actinomycetota</taxon>
        <taxon>Actinomycetes</taxon>
        <taxon>Mycobacteriales</taxon>
        <taxon>Gordoniaceae</taxon>
        <taxon>Gordonia</taxon>
    </lineage>
</organism>
<dbReference type="PATRIC" id="fig|1136941.3.peg.2505"/>
<dbReference type="OrthoDB" id="4376578at2"/>
<dbReference type="Proteomes" id="UP000063789">
    <property type="component" value="Chromosome"/>
</dbReference>
<sequence>MNMRRVVVVVLSLLVLSAVVGGLWVLLAPTPEIIVEKPGSGRYASEADPAKLFSALAVFAFLSFGLGVVIALVSWFGLRFTRGPAGLAFVAVMSIATSALAVQIGTQLGRLVHGEIDLNVPGTYRGTVNLWIENDVGPSWILLICAPAAAILIYLVCVISSNHADLGVGDDVEQTPPPVLVGAGVASPVDGFVPIDSGASGTSDGPVTSGDEGPRTRP</sequence>
<feature type="region of interest" description="Disordered" evidence="1">
    <location>
        <begin position="193"/>
        <end position="218"/>
    </location>
</feature>
<protein>
    <recommendedName>
        <fullName evidence="5">DUF2567 domain-containing protein</fullName>
    </recommendedName>
</protein>
<evidence type="ECO:0008006" key="5">
    <source>
        <dbReference type="Google" id="ProtNLM"/>
    </source>
</evidence>